<sequence>DSFDILGDGVKELLVGRDDGMIEIYNFESADDPVLRHDYALSESISSIQGGCVGKDGYDEILAATYSGWLTGLTTEPVHREGGSGEELKLSQEMQNKISSLRNELEQLQIKVLQEREKYQQSSHSSTAVSSVPAFSVNDKFTLNKDDASYSLILEVQTAIDNVLVQSDVPLDLLDVDKNSAVVSFSSCDSE</sequence>
<dbReference type="GO" id="GO:0036064">
    <property type="term" value="C:ciliary basal body"/>
    <property type="evidence" value="ECO:0007669"/>
    <property type="project" value="TreeGrafter"/>
</dbReference>
<gene>
    <name evidence="4" type="primary">Bbs7</name>
    <name evidence="4" type="ORF">EMBFUC_R08970</name>
</gene>
<dbReference type="InterPro" id="IPR056332">
    <property type="entry name" value="Beta-prop_BBS7"/>
</dbReference>
<comment type="caution">
    <text evidence="4">The sequence shown here is derived from an EMBL/GenBank/DDBJ whole genome shotgun (WGS) entry which is preliminary data.</text>
</comment>
<dbReference type="GO" id="GO:0008104">
    <property type="term" value="P:intracellular protein localization"/>
    <property type="evidence" value="ECO:0007669"/>
    <property type="project" value="TreeGrafter"/>
</dbReference>
<feature type="domain" description="BBS7 GAE" evidence="2">
    <location>
        <begin position="133"/>
        <end position="190"/>
    </location>
</feature>
<protein>
    <submittedName>
        <fullName evidence="4">BBS7 protein</fullName>
    </submittedName>
</protein>
<dbReference type="Pfam" id="PF23743">
    <property type="entry name" value="Beta-prop_BBS7"/>
    <property type="match status" value="1"/>
</dbReference>
<keyword evidence="1" id="KW-0175">Coiled coil</keyword>
<reference evidence="4 5" key="1">
    <citation type="submission" date="2019-09" db="EMBL/GenBank/DDBJ databases">
        <title>Bird 10,000 Genomes (B10K) Project - Family phase.</title>
        <authorList>
            <person name="Zhang G."/>
        </authorList>
    </citation>
    <scope>NUCLEOTIDE SEQUENCE [LARGE SCALE GENOMIC DNA]</scope>
    <source>
        <strain evidence="4">B10K-DU-015-11</strain>
        <tissue evidence="4">Mixed tissue sample</tissue>
    </source>
</reference>
<feature type="non-terminal residue" evidence="4">
    <location>
        <position position="191"/>
    </location>
</feature>
<dbReference type="Pfam" id="PF23360">
    <property type="entry name" value="BBS7_GAE"/>
    <property type="match status" value="1"/>
</dbReference>
<dbReference type="GO" id="GO:0043005">
    <property type="term" value="C:neuron projection"/>
    <property type="evidence" value="ECO:0007669"/>
    <property type="project" value="TreeGrafter"/>
</dbReference>
<dbReference type="EMBL" id="VYZJ01000171">
    <property type="protein sequence ID" value="NWR17113.1"/>
    <property type="molecule type" value="Genomic_DNA"/>
</dbReference>
<organism evidence="4 5">
    <name type="scientific">Emberiza fucata</name>
    <dbReference type="NCBI Taxonomy" id="337179"/>
    <lineage>
        <taxon>Eukaryota</taxon>
        <taxon>Metazoa</taxon>
        <taxon>Chordata</taxon>
        <taxon>Craniata</taxon>
        <taxon>Vertebrata</taxon>
        <taxon>Euteleostomi</taxon>
        <taxon>Archelosauria</taxon>
        <taxon>Archosauria</taxon>
        <taxon>Dinosauria</taxon>
        <taxon>Saurischia</taxon>
        <taxon>Theropoda</taxon>
        <taxon>Coelurosauria</taxon>
        <taxon>Aves</taxon>
        <taxon>Neognathae</taxon>
        <taxon>Neoaves</taxon>
        <taxon>Telluraves</taxon>
        <taxon>Australaves</taxon>
        <taxon>Passeriformes</taxon>
        <taxon>Passeroidea</taxon>
        <taxon>Fringillidae</taxon>
        <taxon>Emberizinae</taxon>
        <taxon>Emberizini</taxon>
        <taxon>Emberiza</taxon>
    </lineage>
</organism>
<feature type="non-terminal residue" evidence="4">
    <location>
        <position position="1"/>
    </location>
</feature>
<dbReference type="AlphaFoldDB" id="A0A7K4V5D2"/>
<keyword evidence="5" id="KW-1185">Reference proteome</keyword>
<dbReference type="PANTHER" id="PTHR16074:SF4">
    <property type="entry name" value="BARDET-BIEDL SYNDROME 7 PROTEIN"/>
    <property type="match status" value="1"/>
</dbReference>
<evidence type="ECO:0000313" key="4">
    <source>
        <dbReference type="EMBL" id="NWR17113.1"/>
    </source>
</evidence>
<dbReference type="InterPro" id="IPR056334">
    <property type="entry name" value="BBS7_GAE_dom"/>
</dbReference>
<name>A0A7K4V5D2_9EMBE</name>
<dbReference type="Proteomes" id="UP000580681">
    <property type="component" value="Unassembled WGS sequence"/>
</dbReference>
<feature type="domain" description="BBS7 beta-propeller" evidence="3">
    <location>
        <begin position="1"/>
        <end position="75"/>
    </location>
</feature>
<feature type="coiled-coil region" evidence="1">
    <location>
        <begin position="91"/>
        <end position="118"/>
    </location>
</feature>
<dbReference type="GO" id="GO:0005930">
    <property type="term" value="C:axoneme"/>
    <property type="evidence" value="ECO:0007669"/>
    <property type="project" value="TreeGrafter"/>
</dbReference>
<dbReference type="GO" id="GO:0016020">
    <property type="term" value="C:membrane"/>
    <property type="evidence" value="ECO:0007669"/>
    <property type="project" value="TreeGrafter"/>
</dbReference>
<proteinExistence type="predicted"/>
<dbReference type="GO" id="GO:0034464">
    <property type="term" value="C:BBSome"/>
    <property type="evidence" value="ECO:0007669"/>
    <property type="project" value="TreeGrafter"/>
</dbReference>
<accession>A0A7K4V5D2</accession>
<dbReference type="GO" id="GO:0060271">
    <property type="term" value="P:cilium assembly"/>
    <property type="evidence" value="ECO:0007669"/>
    <property type="project" value="TreeGrafter"/>
</dbReference>
<evidence type="ECO:0000256" key="1">
    <source>
        <dbReference type="SAM" id="Coils"/>
    </source>
</evidence>
<dbReference type="PANTHER" id="PTHR16074">
    <property type="entry name" value="BARDET-BIEDL SYNDROME 7 PROTEIN"/>
    <property type="match status" value="1"/>
</dbReference>
<evidence type="ECO:0000259" key="3">
    <source>
        <dbReference type="Pfam" id="PF23743"/>
    </source>
</evidence>
<evidence type="ECO:0000259" key="2">
    <source>
        <dbReference type="Pfam" id="PF23360"/>
    </source>
</evidence>
<evidence type="ECO:0000313" key="5">
    <source>
        <dbReference type="Proteomes" id="UP000580681"/>
    </source>
</evidence>